<reference evidence="3" key="1">
    <citation type="journal article" date="2023" name="IScience">
        <title>Live-bearing cockroach genome reveals convergent evolutionary mechanisms linked to viviparity in insects and beyond.</title>
        <authorList>
            <person name="Fouks B."/>
            <person name="Harrison M.C."/>
            <person name="Mikhailova A.A."/>
            <person name="Marchal E."/>
            <person name="English S."/>
            <person name="Carruthers M."/>
            <person name="Jennings E.C."/>
            <person name="Chiamaka E.L."/>
            <person name="Frigard R.A."/>
            <person name="Pippel M."/>
            <person name="Attardo G.M."/>
            <person name="Benoit J.B."/>
            <person name="Bornberg-Bauer E."/>
            <person name="Tobe S.S."/>
        </authorList>
    </citation>
    <scope>NUCLEOTIDE SEQUENCE</scope>
    <source>
        <strain evidence="3">Stay&amp;Tobe</strain>
    </source>
</reference>
<name>A0AAD7Z8J7_DIPPU</name>
<dbReference type="InterPro" id="IPR003607">
    <property type="entry name" value="HD/PDEase_dom"/>
</dbReference>
<dbReference type="PANTHER" id="PTHR11373:SF4">
    <property type="entry name" value="DEOXYNUCLEOSIDE TRIPHOSPHATE TRIPHOSPHOHYDROLASE SAMHD1"/>
    <property type="match status" value="1"/>
</dbReference>
<dbReference type="PROSITE" id="PS51831">
    <property type="entry name" value="HD"/>
    <property type="match status" value="1"/>
</dbReference>
<dbReference type="GO" id="GO:0006203">
    <property type="term" value="P:dGTP catabolic process"/>
    <property type="evidence" value="ECO:0007669"/>
    <property type="project" value="TreeGrafter"/>
</dbReference>
<evidence type="ECO:0000256" key="1">
    <source>
        <dbReference type="ARBA" id="ARBA00005776"/>
    </source>
</evidence>
<protein>
    <recommendedName>
        <fullName evidence="2">HD domain-containing protein</fullName>
    </recommendedName>
</protein>
<dbReference type="EMBL" id="JASPKZ010009821">
    <property type="protein sequence ID" value="KAJ9575746.1"/>
    <property type="molecule type" value="Genomic_DNA"/>
</dbReference>
<dbReference type="InterPro" id="IPR006674">
    <property type="entry name" value="HD_domain"/>
</dbReference>
<dbReference type="Proteomes" id="UP001233999">
    <property type="component" value="Unassembled WGS sequence"/>
</dbReference>
<evidence type="ECO:0000259" key="2">
    <source>
        <dbReference type="PROSITE" id="PS51831"/>
    </source>
</evidence>
<sequence length="343" mass="40435">MSQEVAEEKYKVFNDCVHGYIKLHPLCIKIIDTPEFQRLRNLKQVGPVYFVYPGASHNRFEHSLGVCYLAGQMIEALRRSNPDIVSDYEKLAVEVAGLCHDLGHGPISHTWERFLSRTGQHWKHEKTSIEVFEFLIEKNKLQNEIEKYLAPVGKRVEDFIVLIKRLIRGEVQDEKTFLFQIISNKSNGIDVDRWDYFMRDSKQLHLNFSFDYRRLLEFCQVLEVNGKSVICFRKKEAQNVYNMFITRADLHLKAYRHHVVEVLEEMIIDAFYFANEAGYKIKGKLLSEVHKDVEVFTEMTDHILYNILYSEEPIFDKAKTLLRRILCRDLYIIVGRKNFSSEL</sequence>
<evidence type="ECO:0000313" key="4">
    <source>
        <dbReference type="Proteomes" id="UP001233999"/>
    </source>
</evidence>
<feature type="domain" description="HD" evidence="2">
    <location>
        <begin position="59"/>
        <end position="197"/>
    </location>
</feature>
<dbReference type="InterPro" id="IPR050135">
    <property type="entry name" value="dGTPase-like"/>
</dbReference>
<dbReference type="Gene3D" id="1.10.3210.10">
    <property type="entry name" value="Hypothetical protein af1432"/>
    <property type="match status" value="1"/>
</dbReference>
<dbReference type="SUPFAM" id="SSF109604">
    <property type="entry name" value="HD-domain/PDEase-like"/>
    <property type="match status" value="1"/>
</dbReference>
<accession>A0AAD7Z8J7</accession>
<comment type="caution">
    <text evidence="3">The sequence shown here is derived from an EMBL/GenBank/DDBJ whole genome shotgun (WGS) entry which is preliminary data.</text>
</comment>
<feature type="non-terminal residue" evidence="3">
    <location>
        <position position="1"/>
    </location>
</feature>
<gene>
    <name evidence="3" type="ORF">L9F63_007392</name>
</gene>
<dbReference type="AlphaFoldDB" id="A0AAD7Z8J7"/>
<dbReference type="Pfam" id="PF01966">
    <property type="entry name" value="HD"/>
    <property type="match status" value="1"/>
</dbReference>
<dbReference type="SMART" id="SM00471">
    <property type="entry name" value="HDc"/>
    <property type="match status" value="1"/>
</dbReference>
<organism evidence="3 4">
    <name type="scientific">Diploptera punctata</name>
    <name type="common">Pacific beetle cockroach</name>
    <dbReference type="NCBI Taxonomy" id="6984"/>
    <lineage>
        <taxon>Eukaryota</taxon>
        <taxon>Metazoa</taxon>
        <taxon>Ecdysozoa</taxon>
        <taxon>Arthropoda</taxon>
        <taxon>Hexapoda</taxon>
        <taxon>Insecta</taxon>
        <taxon>Pterygota</taxon>
        <taxon>Neoptera</taxon>
        <taxon>Polyneoptera</taxon>
        <taxon>Dictyoptera</taxon>
        <taxon>Blattodea</taxon>
        <taxon>Blaberoidea</taxon>
        <taxon>Blaberidae</taxon>
        <taxon>Diplopterinae</taxon>
        <taxon>Diploptera</taxon>
    </lineage>
</organism>
<dbReference type="GO" id="GO:0008832">
    <property type="term" value="F:dGTPase activity"/>
    <property type="evidence" value="ECO:0007669"/>
    <property type="project" value="TreeGrafter"/>
</dbReference>
<comment type="similarity">
    <text evidence="1">Belongs to the SAMHD1 family.</text>
</comment>
<dbReference type="GO" id="GO:0005634">
    <property type="term" value="C:nucleus"/>
    <property type="evidence" value="ECO:0007669"/>
    <property type="project" value="TreeGrafter"/>
</dbReference>
<proteinExistence type="inferred from homology"/>
<reference evidence="3" key="2">
    <citation type="submission" date="2023-05" db="EMBL/GenBank/DDBJ databases">
        <authorList>
            <person name="Fouks B."/>
        </authorList>
    </citation>
    <scope>NUCLEOTIDE SEQUENCE</scope>
    <source>
        <strain evidence="3">Stay&amp;Tobe</strain>
        <tissue evidence="3">Testes</tissue>
    </source>
</reference>
<dbReference type="PANTHER" id="PTHR11373">
    <property type="entry name" value="DEOXYNUCLEOSIDE TRIPHOSPHATE TRIPHOSPHOHYDROLASE"/>
    <property type="match status" value="1"/>
</dbReference>
<dbReference type="CDD" id="cd00077">
    <property type="entry name" value="HDc"/>
    <property type="match status" value="1"/>
</dbReference>
<evidence type="ECO:0000313" key="3">
    <source>
        <dbReference type="EMBL" id="KAJ9575746.1"/>
    </source>
</evidence>
<keyword evidence="4" id="KW-1185">Reference proteome</keyword>